<accession>A0A7E4VB81</accession>
<organism evidence="2 3">
    <name type="scientific">Panagrellus redivivus</name>
    <name type="common">Microworm</name>
    <dbReference type="NCBI Taxonomy" id="6233"/>
    <lineage>
        <taxon>Eukaryota</taxon>
        <taxon>Metazoa</taxon>
        <taxon>Ecdysozoa</taxon>
        <taxon>Nematoda</taxon>
        <taxon>Chromadorea</taxon>
        <taxon>Rhabditida</taxon>
        <taxon>Tylenchina</taxon>
        <taxon>Panagrolaimomorpha</taxon>
        <taxon>Panagrolaimoidea</taxon>
        <taxon>Panagrolaimidae</taxon>
        <taxon>Panagrellus</taxon>
    </lineage>
</organism>
<reference evidence="2" key="1">
    <citation type="journal article" date="2013" name="Genetics">
        <title>The draft genome and transcriptome of Panagrellus redivivus are shaped by the harsh demands of a free-living lifestyle.</title>
        <authorList>
            <person name="Srinivasan J."/>
            <person name="Dillman A.R."/>
            <person name="Macchietto M.G."/>
            <person name="Heikkinen L."/>
            <person name="Lakso M."/>
            <person name="Fracchia K.M."/>
            <person name="Antoshechkin I."/>
            <person name="Mortazavi A."/>
            <person name="Wong G."/>
            <person name="Sternberg P.W."/>
        </authorList>
    </citation>
    <scope>NUCLEOTIDE SEQUENCE [LARGE SCALE GENOMIC DNA]</scope>
    <source>
        <strain evidence="2">MT8872</strain>
    </source>
</reference>
<dbReference type="WBParaSite" id="Pan_g18863.t2">
    <property type="protein sequence ID" value="Pan_g18863.t2"/>
    <property type="gene ID" value="Pan_g18863"/>
</dbReference>
<reference evidence="3" key="2">
    <citation type="submission" date="2020-10" db="UniProtKB">
        <authorList>
            <consortium name="WormBaseParasite"/>
        </authorList>
    </citation>
    <scope>IDENTIFICATION</scope>
</reference>
<keyword evidence="2" id="KW-1185">Reference proteome</keyword>
<sequence>MACPRDLPLNYADGAPIPDDIKMEQFRKLFFAAYPHLEAKFPTMPLNAVKKPKKSRCGLTSAMEKMSLSSIDKPKDTKKSSKKAAKKAAREMTALFNQLELDQKSHGQEQTVNHAANNATIYASWPNCHHPVTEKC</sequence>
<evidence type="ECO:0000313" key="2">
    <source>
        <dbReference type="Proteomes" id="UP000492821"/>
    </source>
</evidence>
<feature type="region of interest" description="Disordered" evidence="1">
    <location>
        <begin position="66"/>
        <end position="89"/>
    </location>
</feature>
<proteinExistence type="predicted"/>
<dbReference type="Proteomes" id="UP000492821">
    <property type="component" value="Unassembled WGS sequence"/>
</dbReference>
<evidence type="ECO:0000313" key="3">
    <source>
        <dbReference type="WBParaSite" id="Pan_g18863.t2"/>
    </source>
</evidence>
<dbReference type="AlphaFoldDB" id="A0A7E4VB81"/>
<evidence type="ECO:0000256" key="1">
    <source>
        <dbReference type="SAM" id="MobiDB-lite"/>
    </source>
</evidence>
<name>A0A7E4VB81_PANRE</name>
<protein>
    <submittedName>
        <fullName evidence="3">DRBM domain-containing protein</fullName>
    </submittedName>
</protein>